<dbReference type="Gene3D" id="2.60.120.330">
    <property type="entry name" value="B-lactam Antibiotic, Isopenicillin N Synthase, Chain"/>
    <property type="match status" value="1"/>
</dbReference>
<keyword evidence="7" id="KW-1185">Reference proteome</keyword>
<dbReference type="EMBL" id="SDAM02000042">
    <property type="protein sequence ID" value="KAH6834993.1"/>
    <property type="molecule type" value="Genomic_DNA"/>
</dbReference>
<dbReference type="SUPFAM" id="SSF51197">
    <property type="entry name" value="Clavaminate synthase-like"/>
    <property type="match status" value="1"/>
</dbReference>
<dbReference type="InterPro" id="IPR050231">
    <property type="entry name" value="Iron_ascorbate_oxido_reductase"/>
</dbReference>
<reference evidence="6 7" key="1">
    <citation type="journal article" date="2021" name="Nat. Commun.">
        <title>Incipient diploidization of the medicinal plant Perilla within 10,000 years.</title>
        <authorList>
            <person name="Zhang Y."/>
            <person name="Shen Q."/>
            <person name="Leng L."/>
            <person name="Zhang D."/>
            <person name="Chen S."/>
            <person name="Shi Y."/>
            <person name="Ning Z."/>
            <person name="Chen S."/>
        </authorList>
    </citation>
    <scope>NUCLEOTIDE SEQUENCE [LARGE SCALE GENOMIC DNA]</scope>
    <source>
        <strain evidence="7">cv. PC099</strain>
    </source>
</reference>
<evidence type="ECO:0000256" key="3">
    <source>
        <dbReference type="RuleBase" id="RU003682"/>
    </source>
</evidence>
<comment type="similarity">
    <text evidence="3">Belongs to the iron/ascorbate-dependent oxidoreductase family.</text>
</comment>
<evidence type="ECO:0000256" key="1">
    <source>
        <dbReference type="ARBA" id="ARBA00022723"/>
    </source>
</evidence>
<comment type="caution">
    <text evidence="6">The sequence shown here is derived from an EMBL/GenBank/DDBJ whole genome shotgun (WGS) entry which is preliminary data.</text>
</comment>
<evidence type="ECO:0000313" key="7">
    <source>
        <dbReference type="Proteomes" id="UP001190926"/>
    </source>
</evidence>
<evidence type="ECO:0000256" key="2">
    <source>
        <dbReference type="ARBA" id="ARBA00023004"/>
    </source>
</evidence>
<feature type="domain" description="Fe2OG dioxygenase" evidence="5">
    <location>
        <begin position="156"/>
        <end position="254"/>
    </location>
</feature>
<dbReference type="PROSITE" id="PS51471">
    <property type="entry name" value="FE2OG_OXY"/>
    <property type="match status" value="1"/>
</dbReference>
<dbReference type="Pfam" id="PF03171">
    <property type="entry name" value="2OG-FeII_Oxy"/>
    <property type="match status" value="1"/>
</dbReference>
<dbReference type="Proteomes" id="UP001190926">
    <property type="component" value="Unassembled WGS sequence"/>
</dbReference>
<dbReference type="InterPro" id="IPR044861">
    <property type="entry name" value="IPNS-like_FE2OG_OXY"/>
</dbReference>
<protein>
    <recommendedName>
        <fullName evidence="5">Fe2OG dioxygenase domain-containing protein</fullName>
    </recommendedName>
</protein>
<sequence length="312" mass="35132">MAIPTVDLSPFFTDDDEDGRKKAKDIIKEACSEYGFFQIINHGVPLDLMTQSIQLSRTFFTLPDEEKLKSSPGSAAPLPAGYSKQPPNSPNKNEYLLMFQPQSGFNILPANPPGFGNVLEEMFTYFRKTGEVIEGIVNDCLDLPPHFLKEYNDDRSSDVMVALNYFPATENEDTGLTEHGDPNCISLIIQDEVGGLEVKKDGKWIPVAPAQSTIVVNIGDVIQVLSNNKLKSAAHRVVRCKEKRRQSLAFFLNLDGEKWVEPLPQFTEEIGEAPKYKRFLYKEYQALRLRNRTHPTSQPQDMIAMTHYAISS</sequence>
<organism evidence="6 7">
    <name type="scientific">Perilla frutescens var. hirtella</name>
    <name type="common">Perilla citriodora</name>
    <name type="synonym">Perilla setoyensis</name>
    <dbReference type="NCBI Taxonomy" id="608512"/>
    <lineage>
        <taxon>Eukaryota</taxon>
        <taxon>Viridiplantae</taxon>
        <taxon>Streptophyta</taxon>
        <taxon>Embryophyta</taxon>
        <taxon>Tracheophyta</taxon>
        <taxon>Spermatophyta</taxon>
        <taxon>Magnoliopsida</taxon>
        <taxon>eudicotyledons</taxon>
        <taxon>Gunneridae</taxon>
        <taxon>Pentapetalae</taxon>
        <taxon>asterids</taxon>
        <taxon>lamiids</taxon>
        <taxon>Lamiales</taxon>
        <taxon>Lamiaceae</taxon>
        <taxon>Nepetoideae</taxon>
        <taxon>Elsholtzieae</taxon>
        <taxon>Perilla</taxon>
    </lineage>
</organism>
<dbReference type="PANTHER" id="PTHR47990">
    <property type="entry name" value="2-OXOGLUTARATE (2OG) AND FE(II)-DEPENDENT OXYGENASE SUPERFAMILY PROTEIN-RELATED"/>
    <property type="match status" value="1"/>
</dbReference>
<dbReference type="InterPro" id="IPR027443">
    <property type="entry name" value="IPNS-like_sf"/>
</dbReference>
<dbReference type="InterPro" id="IPR005123">
    <property type="entry name" value="Oxoglu/Fe-dep_dioxygenase_dom"/>
</dbReference>
<dbReference type="GO" id="GO:0009805">
    <property type="term" value="P:coumarin biosynthetic process"/>
    <property type="evidence" value="ECO:0007669"/>
    <property type="project" value="UniProtKB-ARBA"/>
</dbReference>
<evidence type="ECO:0000259" key="5">
    <source>
        <dbReference type="PROSITE" id="PS51471"/>
    </source>
</evidence>
<dbReference type="GO" id="GO:0046872">
    <property type="term" value="F:metal ion binding"/>
    <property type="evidence" value="ECO:0007669"/>
    <property type="project" value="UniProtKB-KW"/>
</dbReference>
<name>A0AAD4JKY0_PERFH</name>
<proteinExistence type="inferred from homology"/>
<feature type="region of interest" description="Disordered" evidence="4">
    <location>
        <begin position="66"/>
        <end position="87"/>
    </location>
</feature>
<dbReference type="GO" id="GO:0002238">
    <property type="term" value="P:response to molecule of fungal origin"/>
    <property type="evidence" value="ECO:0007669"/>
    <property type="project" value="UniProtKB-ARBA"/>
</dbReference>
<dbReference type="AlphaFoldDB" id="A0AAD4JKY0"/>
<dbReference type="GO" id="GO:0016706">
    <property type="term" value="F:2-oxoglutarate-dependent dioxygenase activity"/>
    <property type="evidence" value="ECO:0007669"/>
    <property type="project" value="UniProtKB-ARBA"/>
</dbReference>
<evidence type="ECO:0000313" key="6">
    <source>
        <dbReference type="EMBL" id="KAH6834993.1"/>
    </source>
</evidence>
<gene>
    <name evidence="6" type="ORF">C2S53_003805</name>
</gene>
<keyword evidence="3" id="KW-0560">Oxidoreductase</keyword>
<accession>A0AAD4JKY0</accession>
<evidence type="ECO:0000256" key="4">
    <source>
        <dbReference type="SAM" id="MobiDB-lite"/>
    </source>
</evidence>
<keyword evidence="1 3" id="KW-0479">Metal-binding</keyword>
<dbReference type="InterPro" id="IPR026992">
    <property type="entry name" value="DIOX_N"/>
</dbReference>
<keyword evidence="2 3" id="KW-0408">Iron</keyword>
<dbReference type="Pfam" id="PF14226">
    <property type="entry name" value="DIOX_N"/>
    <property type="match status" value="1"/>
</dbReference>